<evidence type="ECO:0000313" key="2">
    <source>
        <dbReference type="Proteomes" id="UP000801492"/>
    </source>
</evidence>
<name>A0A8K0CTY7_IGNLU</name>
<feature type="non-terminal residue" evidence="1">
    <location>
        <position position="1"/>
    </location>
</feature>
<keyword evidence="2" id="KW-1185">Reference proteome</keyword>
<reference evidence="1" key="1">
    <citation type="submission" date="2019-08" db="EMBL/GenBank/DDBJ databases">
        <title>The genome of the North American firefly Photinus pyralis.</title>
        <authorList>
            <consortium name="Photinus pyralis genome working group"/>
            <person name="Fallon T.R."/>
            <person name="Sander Lower S.E."/>
            <person name="Weng J.-K."/>
        </authorList>
    </citation>
    <scope>NUCLEOTIDE SEQUENCE</scope>
    <source>
        <strain evidence="1">TRF0915ILg1</strain>
        <tissue evidence="1">Whole body</tissue>
    </source>
</reference>
<protein>
    <submittedName>
        <fullName evidence="1">Uncharacterized protein</fullName>
    </submittedName>
</protein>
<dbReference type="Proteomes" id="UP000801492">
    <property type="component" value="Unassembled WGS sequence"/>
</dbReference>
<dbReference type="EMBL" id="VTPC01065722">
    <property type="protein sequence ID" value="KAF2889525.1"/>
    <property type="molecule type" value="Genomic_DNA"/>
</dbReference>
<dbReference type="AlphaFoldDB" id="A0A8K0CTY7"/>
<accession>A0A8K0CTY7</accession>
<gene>
    <name evidence="1" type="ORF">ILUMI_16648</name>
</gene>
<sequence>HYTINNSKTDNIQFRMDTHNINLHHRGLLSIPQHNTTFYERSFSFNIAKVYNSIPESINALSVKIFKKQPTTMLL</sequence>
<organism evidence="1 2">
    <name type="scientific">Ignelater luminosus</name>
    <name type="common">Cucubano</name>
    <name type="synonym">Pyrophorus luminosus</name>
    <dbReference type="NCBI Taxonomy" id="2038154"/>
    <lineage>
        <taxon>Eukaryota</taxon>
        <taxon>Metazoa</taxon>
        <taxon>Ecdysozoa</taxon>
        <taxon>Arthropoda</taxon>
        <taxon>Hexapoda</taxon>
        <taxon>Insecta</taxon>
        <taxon>Pterygota</taxon>
        <taxon>Neoptera</taxon>
        <taxon>Endopterygota</taxon>
        <taxon>Coleoptera</taxon>
        <taxon>Polyphaga</taxon>
        <taxon>Elateriformia</taxon>
        <taxon>Elateroidea</taxon>
        <taxon>Elateridae</taxon>
        <taxon>Agrypninae</taxon>
        <taxon>Pyrophorini</taxon>
        <taxon>Ignelater</taxon>
    </lineage>
</organism>
<dbReference type="OrthoDB" id="6773356at2759"/>
<evidence type="ECO:0000313" key="1">
    <source>
        <dbReference type="EMBL" id="KAF2889525.1"/>
    </source>
</evidence>
<proteinExistence type="predicted"/>
<comment type="caution">
    <text evidence="1">The sequence shown here is derived from an EMBL/GenBank/DDBJ whole genome shotgun (WGS) entry which is preliminary data.</text>
</comment>